<keyword evidence="1" id="KW-1133">Transmembrane helix</keyword>
<reference evidence="2 3" key="1">
    <citation type="submission" date="2016-04" db="EMBL/GenBank/DDBJ databases">
        <title>The genome of Intoshia linei affirms orthonectids as highly simplified spiralians.</title>
        <authorList>
            <person name="Mikhailov K.V."/>
            <person name="Slusarev G.S."/>
            <person name="Nikitin M.A."/>
            <person name="Logacheva M.D."/>
            <person name="Penin A."/>
            <person name="Aleoshin V."/>
            <person name="Panchin Y.V."/>
        </authorList>
    </citation>
    <scope>NUCLEOTIDE SEQUENCE [LARGE SCALE GENOMIC DNA]</scope>
    <source>
        <strain evidence="2">Intl2013</strain>
        <tissue evidence="2">Whole animal</tissue>
    </source>
</reference>
<feature type="transmembrane region" description="Helical" evidence="1">
    <location>
        <begin position="399"/>
        <end position="422"/>
    </location>
</feature>
<keyword evidence="1" id="KW-0472">Membrane</keyword>
<keyword evidence="1" id="KW-0812">Transmembrane</keyword>
<evidence type="ECO:0000313" key="3">
    <source>
        <dbReference type="Proteomes" id="UP000078046"/>
    </source>
</evidence>
<evidence type="ECO:0000313" key="2">
    <source>
        <dbReference type="EMBL" id="OAF71521.1"/>
    </source>
</evidence>
<comment type="caution">
    <text evidence="2">The sequence shown here is derived from an EMBL/GenBank/DDBJ whole genome shotgun (WGS) entry which is preliminary data.</text>
</comment>
<dbReference type="Pfam" id="PF05024">
    <property type="entry name" value="Gpi1"/>
    <property type="match status" value="1"/>
</dbReference>
<feature type="transmembrane region" description="Helical" evidence="1">
    <location>
        <begin position="354"/>
        <end position="378"/>
    </location>
</feature>
<dbReference type="PANTHER" id="PTHR21329:SF3">
    <property type="entry name" value="PHOSPHATIDYLINOSITOL N-ACETYLGLUCOSAMINYLTRANSFERASE SUBUNIT Q"/>
    <property type="match status" value="1"/>
</dbReference>
<name>A0A177BDB4_9BILA</name>
<dbReference type="InterPro" id="IPR007720">
    <property type="entry name" value="PigQ/GPI1"/>
</dbReference>
<organism evidence="2 3">
    <name type="scientific">Intoshia linei</name>
    <dbReference type="NCBI Taxonomy" id="1819745"/>
    <lineage>
        <taxon>Eukaryota</taxon>
        <taxon>Metazoa</taxon>
        <taxon>Spiralia</taxon>
        <taxon>Lophotrochozoa</taxon>
        <taxon>Mesozoa</taxon>
        <taxon>Orthonectida</taxon>
        <taxon>Rhopaluridae</taxon>
        <taxon>Intoshia</taxon>
    </lineage>
</organism>
<feature type="transmembrane region" description="Helical" evidence="1">
    <location>
        <begin position="229"/>
        <end position="247"/>
    </location>
</feature>
<dbReference type="PANTHER" id="PTHR21329">
    <property type="entry name" value="PHOSPHATIDYLINOSITOL N-ACETYLGLUCOSAMINYLTRANSFERASE SUBUNIT Q-RELATED"/>
    <property type="match status" value="1"/>
</dbReference>
<dbReference type="GO" id="GO:0006506">
    <property type="term" value="P:GPI anchor biosynthetic process"/>
    <property type="evidence" value="ECO:0007669"/>
    <property type="project" value="InterPro"/>
</dbReference>
<protein>
    <recommendedName>
        <fullName evidence="4">Phosphatidylinositol N-acetylglucosaminyltransferase subunit Q</fullName>
    </recommendedName>
</protein>
<dbReference type="GO" id="GO:0016020">
    <property type="term" value="C:membrane"/>
    <property type="evidence" value="ECO:0007669"/>
    <property type="project" value="InterPro"/>
</dbReference>
<evidence type="ECO:0000256" key="1">
    <source>
        <dbReference type="SAM" id="Phobius"/>
    </source>
</evidence>
<proteinExistence type="predicted"/>
<accession>A0A177BDB4</accession>
<gene>
    <name evidence="2" type="ORF">A3Q56_00726</name>
</gene>
<dbReference type="AlphaFoldDB" id="A0A177BDB4"/>
<dbReference type="OrthoDB" id="70250at2759"/>
<feature type="transmembrane region" description="Helical" evidence="1">
    <location>
        <begin position="322"/>
        <end position="342"/>
    </location>
</feature>
<evidence type="ECO:0008006" key="4">
    <source>
        <dbReference type="Google" id="ProtNLM"/>
    </source>
</evidence>
<dbReference type="GO" id="GO:0005783">
    <property type="term" value="C:endoplasmic reticulum"/>
    <property type="evidence" value="ECO:0007669"/>
    <property type="project" value="TreeGrafter"/>
</dbReference>
<dbReference type="Proteomes" id="UP000078046">
    <property type="component" value="Unassembled WGS sequence"/>
</dbReference>
<dbReference type="EMBL" id="LWCA01000044">
    <property type="protein sequence ID" value="OAF71521.1"/>
    <property type="molecule type" value="Genomic_DNA"/>
</dbReference>
<sequence>MYQIYISLTVLNYINSGLNKETILIGFYRENTLHILPIQYSNDPFWKNLNLKFCKKFNQHIKLIKIKFKNTNESFLYVNHLKLKIILETKYPFIKKVHYKEDKFNLDLFSDYSTNIFVYRESIFLNRFKIFNCPKHHSDQCLEIYLKEFNYLSFFLFKYFKININKLNDSNGEKSKQEQTAAKMQTPSKKENVLTILNGISKFFYSFTHNYNLYVQFNKCTCFVERLNIILQISIDIFFGSLFYILLSYSNYEKYIFSNLYTSMQILEYYIIKVVDNIIKSDQIAGLKLNSELTHFFGIITKYQIGFQNYIYVNTLYYFVNYFKYLSLSCFIGLSFYVSLWRDVISLAFFSINSLYFIMCMIYYCFIKTMQHMCLLFLGKKRNPLRNRVDSLESSQYKLLMGTLIFTISLFLIPTIVVFYVLVIFARLYFLIIDSQILLAIEKLLRRIKIGNIVLYIFSPNYLNGKFVLRNKSFSQDLRIYEIINQKPSFLSIVRHKKKNILTKLASCIFSMLTGKPLHRLNYYT</sequence>
<keyword evidence="3" id="KW-1185">Reference proteome</keyword>